<dbReference type="InterPro" id="IPR034683">
    <property type="entry name" value="IspD/TarI"/>
</dbReference>
<evidence type="ECO:0000256" key="2">
    <source>
        <dbReference type="ARBA" id="ARBA00022679"/>
    </source>
</evidence>
<dbReference type="PIRSF" id="PIRSF036586">
    <property type="entry name" value="CDP-ribitol_syn"/>
    <property type="match status" value="1"/>
</dbReference>
<dbReference type="InterPro" id="IPR012115">
    <property type="entry name" value="CDP-ribitol_syn"/>
</dbReference>
<dbReference type="AlphaFoldDB" id="A0A7Y9XD70"/>
<dbReference type="FunFam" id="3.90.550.10:FF:000003">
    <property type="entry name" value="2-C-methyl-D-erythritol 4-phosphate cytidylyltransferase"/>
    <property type="match status" value="1"/>
</dbReference>
<dbReference type="PANTHER" id="PTHR32125:SF4">
    <property type="entry name" value="2-C-METHYL-D-ERYTHRITOL 4-PHOSPHATE CYTIDYLYLTRANSFERASE, CHLOROPLASTIC"/>
    <property type="match status" value="1"/>
</dbReference>
<keyword evidence="2 4" id="KW-0808">Transferase</keyword>
<evidence type="ECO:0000256" key="4">
    <source>
        <dbReference type="HAMAP-Rule" id="MF_00108"/>
    </source>
</evidence>
<comment type="caution">
    <text evidence="6">The sequence shown here is derived from an EMBL/GenBank/DDBJ whole genome shotgun (WGS) entry which is preliminary data.</text>
</comment>
<dbReference type="InterPro" id="IPR029044">
    <property type="entry name" value="Nucleotide-diphossugar_trans"/>
</dbReference>
<dbReference type="UniPathway" id="UPA00056">
    <property type="reaction ID" value="UER00093"/>
</dbReference>
<dbReference type="Proteomes" id="UP000584931">
    <property type="component" value="Unassembled WGS sequence"/>
</dbReference>
<dbReference type="InterPro" id="IPR020904">
    <property type="entry name" value="Sc_DH/Rdtase_CS"/>
</dbReference>
<dbReference type="GO" id="GO:0019288">
    <property type="term" value="P:isopentenyl diphosphate biosynthetic process, methylerythritol 4-phosphate pathway"/>
    <property type="evidence" value="ECO:0007669"/>
    <property type="project" value="UniProtKB-UniRule"/>
</dbReference>
<dbReference type="InterPro" id="IPR001228">
    <property type="entry name" value="IspD"/>
</dbReference>
<comment type="similarity">
    <text evidence="4">Belongs to the IspD/TarI cytidylyltransferase family. IspD subfamily.</text>
</comment>
<evidence type="ECO:0000256" key="3">
    <source>
        <dbReference type="ARBA" id="ARBA00022695"/>
    </source>
</evidence>
<evidence type="ECO:0000313" key="6">
    <source>
        <dbReference type="EMBL" id="NYH53429.1"/>
    </source>
</evidence>
<dbReference type="InterPro" id="IPR002347">
    <property type="entry name" value="SDR_fam"/>
</dbReference>
<dbReference type="PRINTS" id="PR00081">
    <property type="entry name" value="GDHRDH"/>
</dbReference>
<protein>
    <recommendedName>
        <fullName evidence="4">2-C-methyl-D-erythritol 4-phosphate cytidylyltransferase</fullName>
        <ecNumber evidence="4">2.7.7.60</ecNumber>
    </recommendedName>
    <alternativeName>
        <fullName evidence="4">4-diphosphocytidyl-2C-methyl-D-erythritol synthase</fullName>
    </alternativeName>
    <alternativeName>
        <fullName evidence="4">MEP cytidylyltransferase</fullName>
        <shortName evidence="4">MCT</shortName>
    </alternativeName>
</protein>
<dbReference type="Pfam" id="PF00106">
    <property type="entry name" value="adh_short"/>
    <property type="match status" value="1"/>
</dbReference>
<dbReference type="PRINTS" id="PR00080">
    <property type="entry name" value="SDRFAMILY"/>
</dbReference>
<feature type="site" description="Positions MEP for the nucleophilic attack" evidence="4">
    <location>
        <position position="223"/>
    </location>
</feature>
<evidence type="ECO:0000256" key="5">
    <source>
        <dbReference type="RuleBase" id="RU000363"/>
    </source>
</evidence>
<dbReference type="Gene3D" id="3.90.550.10">
    <property type="entry name" value="Spore Coat Polysaccharide Biosynthesis Protein SpsA, Chain A"/>
    <property type="match status" value="1"/>
</dbReference>
<comment type="catalytic activity">
    <reaction evidence="4">
        <text>2-C-methyl-D-erythritol 4-phosphate + CTP + H(+) = 4-CDP-2-C-methyl-D-erythritol + diphosphate</text>
        <dbReference type="Rhea" id="RHEA:13429"/>
        <dbReference type="ChEBI" id="CHEBI:15378"/>
        <dbReference type="ChEBI" id="CHEBI:33019"/>
        <dbReference type="ChEBI" id="CHEBI:37563"/>
        <dbReference type="ChEBI" id="CHEBI:57823"/>
        <dbReference type="ChEBI" id="CHEBI:58262"/>
        <dbReference type="EC" id="2.7.7.60"/>
    </reaction>
</comment>
<comment type="similarity">
    <text evidence="1 5">Belongs to the short-chain dehydrogenases/reductases (SDR) family.</text>
</comment>
<feature type="site" description="Positions MEP for the nucleophilic attack" evidence="4">
    <location>
        <position position="164"/>
    </location>
</feature>
<sequence length="480" mass="51878">MSTIAQPVTRTVAIVLAGGSGQRIGLATPKQLLKIAGKSILEHTLTTFEHAPRVDEVLVMMNPGFVGEAEAIAKKAGLSKVTRVLPGGTSRNATTQLALDALSHYSAENTNVLFHDAVRPMLSQRIIDDCVTALETYHAVDVAIPSSDTIIEVDDDVITDVPTRSRLRRGQTPQGFRLATIRDAYTKAWNDPGFQATDDCTVVLRYSPDVPIHVVTGEEQNMKVTQPVDIFIADKLFQLASAATPDFTDEDYALLLSGKTVVVFGGSYGIGAGVADLAEKHGARVFRYSRGATRTNVANPDDVAAALEQAHSATGRVDFVVNTAGVLRIGRLDQTDQDTIEETLRVNYLAPVHIARAAFPYLAQSKGQLLLYTSSSYTRGRGEYSLYSSTKAATVNLTQALADEWSENGVRINCINPERTQTPMRTKAFGDEPAGSLLSADKVARTSLDVLLSDLTGHVIDVRREDPATTTARTETEYAK</sequence>
<dbReference type="GO" id="GO:0050518">
    <property type="term" value="F:2-C-methyl-D-erythritol 4-phosphate cytidylyltransferase activity"/>
    <property type="evidence" value="ECO:0007669"/>
    <property type="project" value="UniProtKB-UniRule"/>
</dbReference>
<organism evidence="6 7">
    <name type="scientific">Nocardiopsis sinuspersici</name>
    <dbReference type="NCBI Taxonomy" id="501010"/>
    <lineage>
        <taxon>Bacteria</taxon>
        <taxon>Bacillati</taxon>
        <taxon>Actinomycetota</taxon>
        <taxon>Actinomycetes</taxon>
        <taxon>Streptosporangiales</taxon>
        <taxon>Nocardiopsidaceae</taxon>
        <taxon>Nocardiopsis</taxon>
    </lineage>
</organism>
<feature type="site" description="Transition state stabilizer" evidence="4">
    <location>
        <position position="30"/>
    </location>
</feature>
<evidence type="ECO:0000313" key="7">
    <source>
        <dbReference type="Proteomes" id="UP000584931"/>
    </source>
</evidence>
<dbReference type="HAMAP" id="MF_00108">
    <property type="entry name" value="IspD"/>
    <property type="match status" value="1"/>
</dbReference>
<dbReference type="InterPro" id="IPR036291">
    <property type="entry name" value="NAD(P)-bd_dom_sf"/>
</dbReference>
<dbReference type="Gene3D" id="3.40.50.720">
    <property type="entry name" value="NAD(P)-binding Rossmann-like Domain"/>
    <property type="match status" value="1"/>
</dbReference>
<dbReference type="EC" id="2.7.7.60" evidence="4"/>
<dbReference type="PROSITE" id="PS00061">
    <property type="entry name" value="ADH_SHORT"/>
    <property type="match status" value="1"/>
</dbReference>
<dbReference type="InterPro" id="IPR050088">
    <property type="entry name" value="IspD/TarI_cytidylyltransf_bact"/>
</dbReference>
<dbReference type="SUPFAM" id="SSF53448">
    <property type="entry name" value="Nucleotide-diphospho-sugar transferases"/>
    <property type="match status" value="1"/>
</dbReference>
<keyword evidence="4" id="KW-0414">Isoprene biosynthesis</keyword>
<comment type="pathway">
    <text evidence="4">Isoprenoid biosynthesis; isopentenyl diphosphate biosynthesis via DXP pathway; isopentenyl diphosphate from 1-deoxy-D-xylulose 5-phosphate: step 2/6.</text>
</comment>
<feature type="site" description="Transition state stabilizer" evidence="4">
    <location>
        <position position="23"/>
    </location>
</feature>
<dbReference type="CDD" id="cd02516">
    <property type="entry name" value="CDP-ME_synthetase"/>
    <property type="match status" value="1"/>
</dbReference>
<accession>A0A7Y9XD70</accession>
<reference evidence="6 7" key="1">
    <citation type="submission" date="2020-07" db="EMBL/GenBank/DDBJ databases">
        <title>Sequencing the genomes of 1000 actinobacteria strains.</title>
        <authorList>
            <person name="Klenk H.-P."/>
        </authorList>
    </citation>
    <scope>NUCLEOTIDE SEQUENCE [LARGE SCALE GENOMIC DNA]</scope>
    <source>
        <strain evidence="6 7">DSM 45278</strain>
    </source>
</reference>
<evidence type="ECO:0000256" key="1">
    <source>
        <dbReference type="ARBA" id="ARBA00006484"/>
    </source>
</evidence>
<dbReference type="CDD" id="cd05233">
    <property type="entry name" value="SDR_c"/>
    <property type="match status" value="1"/>
</dbReference>
<dbReference type="EMBL" id="JACCHL010000001">
    <property type="protein sequence ID" value="NYH53429.1"/>
    <property type="molecule type" value="Genomic_DNA"/>
</dbReference>
<keyword evidence="3 4" id="KW-0548">Nucleotidyltransferase</keyword>
<gene>
    <name evidence="4" type="primary">ispD</name>
    <name evidence="6" type="ORF">HNR06_003018</name>
</gene>
<dbReference type="PANTHER" id="PTHR32125">
    <property type="entry name" value="2-C-METHYL-D-ERYTHRITOL 4-PHOSPHATE CYTIDYLYLTRANSFERASE, CHLOROPLASTIC"/>
    <property type="match status" value="1"/>
</dbReference>
<dbReference type="Pfam" id="PF01128">
    <property type="entry name" value="IspD"/>
    <property type="match status" value="1"/>
</dbReference>
<proteinExistence type="inferred from homology"/>
<dbReference type="RefSeq" id="WP_179810401.1">
    <property type="nucleotide sequence ID" value="NZ_JACCHL010000001.1"/>
</dbReference>
<dbReference type="SUPFAM" id="SSF51735">
    <property type="entry name" value="NAD(P)-binding Rossmann-fold domains"/>
    <property type="match status" value="1"/>
</dbReference>
<comment type="function">
    <text evidence="4">Catalyzes the formation of 4-diphosphocytidyl-2-C-methyl-D-erythritol from CTP and 2-C-methyl-D-erythritol 4-phosphate (MEP).</text>
</comment>
<name>A0A7Y9XD70_9ACTN</name>